<name>A0ABQ1XJX4_9PROT</name>
<keyword evidence="4 7" id="KW-0255">Endonuclease</keyword>
<keyword evidence="7" id="KW-0698">rRNA processing</keyword>
<evidence type="ECO:0000256" key="7">
    <source>
        <dbReference type="HAMAP-Rule" id="MF_00009"/>
    </source>
</evidence>
<sequence>MADDAVCEIVIEHEGWQAIAGLEARCTEAVSAALAMIDKPRRGPAVILFTGDEVLQSLNQRFRGKDRPTNVLSFPAPESEEYPGDIALAFETCQAEANTRAIALVDHAAHLAVHGVLHLNGFDHKEEAEAEQMEAVEIAALARLGIADPYKERI</sequence>
<feature type="binding site" evidence="7">
    <location>
        <position position="118"/>
    </location>
    <ligand>
        <name>Zn(2+)</name>
        <dbReference type="ChEBI" id="CHEBI:29105"/>
        <note>catalytic</note>
    </ligand>
</feature>
<keyword evidence="2 7" id="KW-0540">Nuclease</keyword>
<keyword evidence="6 7" id="KW-0862">Zinc</keyword>
<dbReference type="PROSITE" id="PS01306">
    <property type="entry name" value="UPF0054"/>
    <property type="match status" value="1"/>
</dbReference>
<keyword evidence="3 7" id="KW-0479">Metal-binding</keyword>
<feature type="binding site" evidence="7">
    <location>
        <position position="114"/>
    </location>
    <ligand>
        <name>Zn(2+)</name>
        <dbReference type="ChEBI" id="CHEBI:29105"/>
        <note>catalytic</note>
    </ligand>
</feature>
<dbReference type="InterPro" id="IPR023091">
    <property type="entry name" value="MetalPrtase_cat_dom_sf_prd"/>
</dbReference>
<evidence type="ECO:0000256" key="3">
    <source>
        <dbReference type="ARBA" id="ARBA00022723"/>
    </source>
</evidence>
<comment type="function">
    <text evidence="7">Single strand-specific metallo-endoribonuclease involved in late-stage 70S ribosome quality control and in maturation of the 3' terminus of the 16S rRNA.</text>
</comment>
<dbReference type="Pfam" id="PF02130">
    <property type="entry name" value="YbeY"/>
    <property type="match status" value="1"/>
</dbReference>
<dbReference type="Gene3D" id="3.40.390.30">
    <property type="entry name" value="Metalloproteases ('zincins'), catalytic domain"/>
    <property type="match status" value="1"/>
</dbReference>
<evidence type="ECO:0000256" key="1">
    <source>
        <dbReference type="ARBA" id="ARBA00010875"/>
    </source>
</evidence>
<reference evidence="9" key="1">
    <citation type="journal article" date="2019" name="Int. J. Syst. Evol. Microbiol.">
        <title>The Global Catalogue of Microorganisms (GCM) 10K type strain sequencing project: providing services to taxonomists for standard genome sequencing and annotation.</title>
        <authorList>
            <consortium name="The Broad Institute Genomics Platform"/>
            <consortium name="The Broad Institute Genome Sequencing Center for Infectious Disease"/>
            <person name="Wu L."/>
            <person name="Ma J."/>
        </authorList>
    </citation>
    <scope>NUCLEOTIDE SEQUENCE [LARGE SCALE GENOMIC DNA]</scope>
    <source>
        <strain evidence="9">CGMCC 1.12766</strain>
    </source>
</reference>
<evidence type="ECO:0000313" key="8">
    <source>
        <dbReference type="EMBL" id="GGG95641.1"/>
    </source>
</evidence>
<dbReference type="InterPro" id="IPR020549">
    <property type="entry name" value="YbeY_CS"/>
</dbReference>
<feature type="binding site" evidence="7">
    <location>
        <position position="124"/>
    </location>
    <ligand>
        <name>Zn(2+)</name>
        <dbReference type="ChEBI" id="CHEBI:29105"/>
        <note>catalytic</note>
    </ligand>
</feature>
<keyword evidence="7" id="KW-0690">Ribosome biogenesis</keyword>
<dbReference type="Proteomes" id="UP000648722">
    <property type="component" value="Unassembled WGS sequence"/>
</dbReference>
<keyword evidence="5 7" id="KW-0378">Hydrolase</keyword>
<evidence type="ECO:0000256" key="2">
    <source>
        <dbReference type="ARBA" id="ARBA00022722"/>
    </source>
</evidence>
<evidence type="ECO:0000313" key="9">
    <source>
        <dbReference type="Proteomes" id="UP000648722"/>
    </source>
</evidence>
<dbReference type="PANTHER" id="PTHR46986">
    <property type="entry name" value="ENDORIBONUCLEASE YBEY, CHLOROPLASTIC"/>
    <property type="match status" value="1"/>
</dbReference>
<accession>A0ABQ1XJX4</accession>
<proteinExistence type="inferred from homology"/>
<dbReference type="RefSeq" id="WP_188451372.1">
    <property type="nucleotide sequence ID" value="NZ_BMFS01000003.1"/>
</dbReference>
<dbReference type="EMBL" id="BMFS01000003">
    <property type="protein sequence ID" value="GGG95641.1"/>
    <property type="molecule type" value="Genomic_DNA"/>
</dbReference>
<evidence type="ECO:0000256" key="6">
    <source>
        <dbReference type="ARBA" id="ARBA00022833"/>
    </source>
</evidence>
<evidence type="ECO:0000256" key="4">
    <source>
        <dbReference type="ARBA" id="ARBA00022759"/>
    </source>
</evidence>
<dbReference type="PANTHER" id="PTHR46986:SF1">
    <property type="entry name" value="ENDORIBONUCLEASE YBEY, CHLOROPLASTIC"/>
    <property type="match status" value="1"/>
</dbReference>
<protein>
    <recommendedName>
        <fullName evidence="7">Endoribonuclease YbeY</fullName>
        <ecNumber evidence="7">3.1.-.-</ecNumber>
    </recommendedName>
</protein>
<organism evidence="8 9">
    <name type="scientific">Glycocaulis albus</name>
    <dbReference type="NCBI Taxonomy" id="1382801"/>
    <lineage>
        <taxon>Bacteria</taxon>
        <taxon>Pseudomonadati</taxon>
        <taxon>Pseudomonadota</taxon>
        <taxon>Alphaproteobacteria</taxon>
        <taxon>Maricaulales</taxon>
        <taxon>Maricaulaceae</taxon>
        <taxon>Glycocaulis</taxon>
    </lineage>
</organism>
<evidence type="ECO:0000256" key="5">
    <source>
        <dbReference type="ARBA" id="ARBA00022801"/>
    </source>
</evidence>
<comment type="subcellular location">
    <subcellularLocation>
        <location evidence="7">Cytoplasm</location>
    </subcellularLocation>
</comment>
<dbReference type="SUPFAM" id="SSF55486">
    <property type="entry name" value="Metalloproteases ('zincins'), catalytic domain"/>
    <property type="match status" value="1"/>
</dbReference>
<dbReference type="InterPro" id="IPR002036">
    <property type="entry name" value="YbeY"/>
</dbReference>
<keyword evidence="9" id="KW-1185">Reference proteome</keyword>
<comment type="caution">
    <text evidence="8">The sequence shown here is derived from an EMBL/GenBank/DDBJ whole genome shotgun (WGS) entry which is preliminary data.</text>
</comment>
<comment type="cofactor">
    <cofactor evidence="7">
        <name>Zn(2+)</name>
        <dbReference type="ChEBI" id="CHEBI:29105"/>
    </cofactor>
    <text evidence="7">Binds 1 zinc ion.</text>
</comment>
<gene>
    <name evidence="7 8" type="primary">ybeY</name>
    <name evidence="8" type="ORF">GCM10007420_09010</name>
</gene>
<dbReference type="NCBIfam" id="TIGR00043">
    <property type="entry name" value="rRNA maturation RNase YbeY"/>
    <property type="match status" value="1"/>
</dbReference>
<dbReference type="HAMAP" id="MF_00009">
    <property type="entry name" value="Endoribonucl_YbeY"/>
    <property type="match status" value="1"/>
</dbReference>
<dbReference type="EC" id="3.1.-.-" evidence="7"/>
<keyword evidence="7" id="KW-0963">Cytoplasm</keyword>
<comment type="similarity">
    <text evidence="1 7">Belongs to the endoribonuclease YbeY family.</text>
</comment>